<organism evidence="2 3">
    <name type="scientific">Mytilus coruscus</name>
    <name type="common">Sea mussel</name>
    <dbReference type="NCBI Taxonomy" id="42192"/>
    <lineage>
        <taxon>Eukaryota</taxon>
        <taxon>Metazoa</taxon>
        <taxon>Spiralia</taxon>
        <taxon>Lophotrochozoa</taxon>
        <taxon>Mollusca</taxon>
        <taxon>Bivalvia</taxon>
        <taxon>Autobranchia</taxon>
        <taxon>Pteriomorphia</taxon>
        <taxon>Mytilida</taxon>
        <taxon>Mytiloidea</taxon>
        <taxon>Mytilidae</taxon>
        <taxon>Mytilinae</taxon>
        <taxon>Mytilus</taxon>
    </lineage>
</organism>
<dbReference type="InterPro" id="IPR012337">
    <property type="entry name" value="RNaseH-like_sf"/>
</dbReference>
<dbReference type="OrthoDB" id="6139048at2759"/>
<protein>
    <recommendedName>
        <fullName evidence="1">Integrase catalytic domain-containing protein</fullName>
    </recommendedName>
</protein>
<accession>A0A6J8AQG0</accession>
<dbReference type="Gene3D" id="3.30.420.10">
    <property type="entry name" value="Ribonuclease H-like superfamily/Ribonuclease H"/>
    <property type="match status" value="1"/>
</dbReference>
<evidence type="ECO:0000313" key="2">
    <source>
        <dbReference type="EMBL" id="CAC5372032.1"/>
    </source>
</evidence>
<dbReference type="AlphaFoldDB" id="A0A6J8AQG0"/>
<keyword evidence="3" id="KW-1185">Reference proteome</keyword>
<dbReference type="InterPro" id="IPR001584">
    <property type="entry name" value="Integrase_cat-core"/>
</dbReference>
<dbReference type="GO" id="GO:0015074">
    <property type="term" value="P:DNA integration"/>
    <property type="evidence" value="ECO:0007669"/>
    <property type="project" value="InterPro"/>
</dbReference>
<evidence type="ECO:0000259" key="1">
    <source>
        <dbReference type="PROSITE" id="PS50994"/>
    </source>
</evidence>
<gene>
    <name evidence="2" type="ORF">MCOR_10281</name>
</gene>
<dbReference type="InterPro" id="IPR036397">
    <property type="entry name" value="RNaseH_sf"/>
</dbReference>
<name>A0A6J8AQG0_MYTCO</name>
<sequence length="190" mass="21616">MSDNGREFSSDELREVASMFNVKVCTTVRMSTYQNGHCEREHPITDIMLIKLKAENKNVESITLLSWAYMARNSLQIWNGFSSHQIMFGKNPSLPNFMQAQLPALEGTTSNDAFAKHLNILHETRKAYIQTEADERIRRALRSNVRAGEQVYENGAIVFYKREGKVRWVGPGKGVFQDGKVVFVRHGSSC</sequence>
<dbReference type="Proteomes" id="UP000507470">
    <property type="component" value="Unassembled WGS sequence"/>
</dbReference>
<dbReference type="EMBL" id="CACVKT020001833">
    <property type="protein sequence ID" value="CAC5372032.1"/>
    <property type="molecule type" value="Genomic_DNA"/>
</dbReference>
<dbReference type="GO" id="GO:0003676">
    <property type="term" value="F:nucleic acid binding"/>
    <property type="evidence" value="ECO:0007669"/>
    <property type="project" value="InterPro"/>
</dbReference>
<dbReference type="PROSITE" id="PS50994">
    <property type="entry name" value="INTEGRASE"/>
    <property type="match status" value="1"/>
</dbReference>
<proteinExistence type="predicted"/>
<dbReference type="SUPFAM" id="SSF53098">
    <property type="entry name" value="Ribonuclease H-like"/>
    <property type="match status" value="1"/>
</dbReference>
<evidence type="ECO:0000313" key="3">
    <source>
        <dbReference type="Proteomes" id="UP000507470"/>
    </source>
</evidence>
<reference evidence="2 3" key="1">
    <citation type="submission" date="2020-06" db="EMBL/GenBank/DDBJ databases">
        <authorList>
            <person name="Li R."/>
            <person name="Bekaert M."/>
        </authorList>
    </citation>
    <scope>NUCLEOTIDE SEQUENCE [LARGE SCALE GENOMIC DNA]</scope>
    <source>
        <strain evidence="3">wild</strain>
    </source>
</reference>
<feature type="domain" description="Integrase catalytic" evidence="1">
    <location>
        <begin position="1"/>
        <end position="100"/>
    </location>
</feature>